<feature type="non-terminal residue" evidence="1">
    <location>
        <position position="1"/>
    </location>
</feature>
<protein>
    <submittedName>
        <fullName evidence="1">Uncharacterized protein</fullName>
    </submittedName>
</protein>
<proteinExistence type="predicted"/>
<evidence type="ECO:0000313" key="2">
    <source>
        <dbReference type="Proteomes" id="UP000800200"/>
    </source>
</evidence>
<sequence>IFKKFSISFTKLDYFILNNASLNNIVVKLIINKYGFNPKRRRLYCSLLYY</sequence>
<dbReference type="AlphaFoldDB" id="A0A6A6EAH4"/>
<reference evidence="1" key="1">
    <citation type="journal article" date="2020" name="Stud. Mycol.">
        <title>101 Dothideomycetes genomes: a test case for predicting lifestyles and emergence of pathogens.</title>
        <authorList>
            <person name="Haridas S."/>
            <person name="Albert R."/>
            <person name="Binder M."/>
            <person name="Bloem J."/>
            <person name="Labutti K."/>
            <person name="Salamov A."/>
            <person name="Andreopoulos B."/>
            <person name="Baker S."/>
            <person name="Barry K."/>
            <person name="Bills G."/>
            <person name="Bluhm B."/>
            <person name="Cannon C."/>
            <person name="Castanera R."/>
            <person name="Culley D."/>
            <person name="Daum C."/>
            <person name="Ezra D."/>
            <person name="Gonzalez J."/>
            <person name="Henrissat B."/>
            <person name="Kuo A."/>
            <person name="Liang C."/>
            <person name="Lipzen A."/>
            <person name="Lutzoni F."/>
            <person name="Magnuson J."/>
            <person name="Mondo S."/>
            <person name="Nolan M."/>
            <person name="Ohm R."/>
            <person name="Pangilinan J."/>
            <person name="Park H.-J."/>
            <person name="Ramirez L."/>
            <person name="Alfaro M."/>
            <person name="Sun H."/>
            <person name="Tritt A."/>
            <person name="Yoshinaga Y."/>
            <person name="Zwiers L.-H."/>
            <person name="Turgeon B."/>
            <person name="Goodwin S."/>
            <person name="Spatafora J."/>
            <person name="Crous P."/>
            <person name="Grigoriev I."/>
        </authorList>
    </citation>
    <scope>NUCLEOTIDE SEQUENCE</scope>
    <source>
        <strain evidence="1">CBS 207.26</strain>
    </source>
</reference>
<evidence type="ECO:0000313" key="1">
    <source>
        <dbReference type="EMBL" id="KAF2188163.1"/>
    </source>
</evidence>
<name>A0A6A6EAH4_9PEZI</name>
<gene>
    <name evidence="1" type="ORF">K469DRAFT_567230</name>
</gene>
<dbReference type="EMBL" id="ML994624">
    <property type="protein sequence ID" value="KAF2188163.1"/>
    <property type="molecule type" value="Genomic_DNA"/>
</dbReference>
<keyword evidence="2" id="KW-1185">Reference proteome</keyword>
<dbReference type="Proteomes" id="UP000800200">
    <property type="component" value="Unassembled WGS sequence"/>
</dbReference>
<accession>A0A6A6EAH4</accession>
<organism evidence="1 2">
    <name type="scientific">Zopfia rhizophila CBS 207.26</name>
    <dbReference type="NCBI Taxonomy" id="1314779"/>
    <lineage>
        <taxon>Eukaryota</taxon>
        <taxon>Fungi</taxon>
        <taxon>Dikarya</taxon>
        <taxon>Ascomycota</taxon>
        <taxon>Pezizomycotina</taxon>
        <taxon>Dothideomycetes</taxon>
        <taxon>Dothideomycetes incertae sedis</taxon>
        <taxon>Zopfiaceae</taxon>
        <taxon>Zopfia</taxon>
    </lineage>
</organism>